<keyword evidence="3" id="KW-0547">Nucleotide-binding</keyword>
<comment type="similarity">
    <text evidence="1">Belongs to the carbohydrate kinase PfkB family.</text>
</comment>
<dbReference type="Gene3D" id="3.40.1190.20">
    <property type="match status" value="1"/>
</dbReference>
<dbReference type="InterPro" id="IPR023314">
    <property type="entry name" value="Myo_inos_IolC-like_sf"/>
</dbReference>
<protein>
    <submittedName>
        <fullName evidence="7">5-dehydro-2-deoxygluconokinase</fullName>
    </submittedName>
</protein>
<dbReference type="PANTHER" id="PTHR43085:SF49">
    <property type="entry name" value="5-DEHYDRO-2-DEOXYGLUCONOKINASE"/>
    <property type="match status" value="1"/>
</dbReference>
<dbReference type="EMBL" id="FNVU01000008">
    <property type="protein sequence ID" value="SEG69252.1"/>
    <property type="molecule type" value="Genomic_DNA"/>
</dbReference>
<organism evidence="7 8">
    <name type="scientific">Actinacidiphila yanglinensis</name>
    <dbReference type="NCBI Taxonomy" id="310779"/>
    <lineage>
        <taxon>Bacteria</taxon>
        <taxon>Bacillati</taxon>
        <taxon>Actinomycetota</taxon>
        <taxon>Actinomycetes</taxon>
        <taxon>Kitasatosporales</taxon>
        <taxon>Streptomycetaceae</taxon>
        <taxon>Actinacidiphila</taxon>
    </lineage>
</organism>
<keyword evidence="4 7" id="KW-0418">Kinase</keyword>
<dbReference type="CDD" id="cd01166">
    <property type="entry name" value="KdgK"/>
    <property type="match status" value="1"/>
</dbReference>
<evidence type="ECO:0000256" key="5">
    <source>
        <dbReference type="ARBA" id="ARBA00022840"/>
    </source>
</evidence>
<dbReference type="InterPro" id="IPR011611">
    <property type="entry name" value="PfkB_dom"/>
</dbReference>
<dbReference type="AlphaFoldDB" id="A0A1H6C8N2"/>
<dbReference type="GO" id="GO:0016301">
    <property type="term" value="F:kinase activity"/>
    <property type="evidence" value="ECO:0007669"/>
    <property type="project" value="UniProtKB-KW"/>
</dbReference>
<feature type="domain" description="Carbohydrate kinase PfkB" evidence="6">
    <location>
        <begin position="3"/>
        <end position="304"/>
    </location>
</feature>
<dbReference type="RefSeq" id="WP_103887268.1">
    <property type="nucleotide sequence ID" value="NZ_FNVU01000008.1"/>
</dbReference>
<proteinExistence type="inferred from homology"/>
<sequence>MAHDLVTIGRTGVDIYPLDHGVGLEDVRTFEKFLGGSATNVAVAAARLGRHAALITRVGNDPFGRYVRREAARLGVDPVHIAPLSVPDGPPTPVTFCELHPPNDFPLYFYRYPTAPDLMIEPDELPLDDIRAAGVYWSTVTGLSAEPSRAAHFAAWQARGRRAHTVLDLDYRPMFWSGPEEARKQVGLALDHVTVAVGNGEECEVAVGERDPQRAADALLERGLELAVVKQGPKGVLAATREERVEVPPFAVEVVNGLGAGDAFGGALVHGLLNGWPLRRTLAFANVSGAIVASRLACSTAMPTAAEVEAALASRPSTSEGTAG</sequence>
<dbReference type="PANTHER" id="PTHR43085">
    <property type="entry name" value="HEXOKINASE FAMILY MEMBER"/>
    <property type="match status" value="1"/>
</dbReference>
<keyword evidence="8" id="KW-1185">Reference proteome</keyword>
<evidence type="ECO:0000256" key="2">
    <source>
        <dbReference type="ARBA" id="ARBA00022679"/>
    </source>
</evidence>
<dbReference type="GO" id="GO:0005524">
    <property type="term" value="F:ATP binding"/>
    <property type="evidence" value="ECO:0007669"/>
    <property type="project" value="UniProtKB-KW"/>
</dbReference>
<evidence type="ECO:0000256" key="1">
    <source>
        <dbReference type="ARBA" id="ARBA00010688"/>
    </source>
</evidence>
<evidence type="ECO:0000256" key="3">
    <source>
        <dbReference type="ARBA" id="ARBA00022741"/>
    </source>
</evidence>
<evidence type="ECO:0000259" key="6">
    <source>
        <dbReference type="Pfam" id="PF00294"/>
    </source>
</evidence>
<name>A0A1H6C8N2_9ACTN</name>
<keyword evidence="2" id="KW-0808">Transferase</keyword>
<dbReference type="InterPro" id="IPR030830">
    <property type="entry name" value="Myo_inos_IolC"/>
</dbReference>
<dbReference type="Gene3D" id="2.20.150.10">
    <property type="entry name" value="putative 5-dehydro-2- deoxygluconokinase"/>
    <property type="match status" value="1"/>
</dbReference>
<dbReference type="InterPro" id="IPR050306">
    <property type="entry name" value="PfkB_Carbo_kinase"/>
</dbReference>
<keyword evidence="5" id="KW-0067">ATP-binding</keyword>
<evidence type="ECO:0000256" key="4">
    <source>
        <dbReference type="ARBA" id="ARBA00022777"/>
    </source>
</evidence>
<dbReference type="Pfam" id="PF00294">
    <property type="entry name" value="PfkB"/>
    <property type="match status" value="1"/>
</dbReference>
<evidence type="ECO:0000313" key="8">
    <source>
        <dbReference type="Proteomes" id="UP000236754"/>
    </source>
</evidence>
<dbReference type="SUPFAM" id="SSF53613">
    <property type="entry name" value="Ribokinase-like"/>
    <property type="match status" value="1"/>
</dbReference>
<reference evidence="7 8" key="1">
    <citation type="submission" date="2016-10" db="EMBL/GenBank/DDBJ databases">
        <authorList>
            <person name="de Groot N.N."/>
        </authorList>
    </citation>
    <scope>NUCLEOTIDE SEQUENCE [LARGE SCALE GENOMIC DNA]</scope>
    <source>
        <strain evidence="7 8">CGMCC 4.2023</strain>
    </source>
</reference>
<accession>A0A1H6C8N2</accession>
<dbReference type="InterPro" id="IPR029056">
    <property type="entry name" value="Ribokinase-like"/>
</dbReference>
<dbReference type="OrthoDB" id="9792663at2"/>
<dbReference type="NCBIfam" id="TIGR04382">
    <property type="entry name" value="myo_inos_iolC_N"/>
    <property type="match status" value="1"/>
</dbReference>
<evidence type="ECO:0000313" key="7">
    <source>
        <dbReference type="EMBL" id="SEG69252.1"/>
    </source>
</evidence>
<dbReference type="Proteomes" id="UP000236754">
    <property type="component" value="Unassembled WGS sequence"/>
</dbReference>
<gene>
    <name evidence="7" type="ORF">SAMN05216223_108165</name>
</gene>